<dbReference type="EMBL" id="JABTDW010000001">
    <property type="protein sequence ID" value="NSB12005.1"/>
    <property type="molecule type" value="Genomic_DNA"/>
</dbReference>
<evidence type="ECO:0000313" key="4">
    <source>
        <dbReference type="EMBL" id="NSB12005.1"/>
    </source>
</evidence>
<dbReference type="OrthoDB" id="1909930at2"/>
<reference evidence="4" key="5">
    <citation type="submission" date="2020-06" db="EMBL/GenBank/DDBJ databases">
        <title>Genomic insights into acetone-butanol-ethanol (ABE) fermentation by sequencing solventogenic clostridia strains.</title>
        <authorList>
            <person name="Brown S."/>
        </authorList>
    </citation>
    <scope>NUCLEOTIDE SEQUENCE</scope>
    <source>
        <strain evidence="4">DJ123</strain>
        <strain evidence="3">DJ126</strain>
    </source>
</reference>
<dbReference type="Proteomes" id="UP001194098">
    <property type="component" value="Unassembled WGS sequence"/>
</dbReference>
<protein>
    <recommendedName>
        <fullName evidence="8">SHSP domain-containing protein</fullName>
    </recommendedName>
</protein>
<dbReference type="EMBL" id="MWMH01000015">
    <property type="protein sequence ID" value="OOP70495.1"/>
    <property type="molecule type" value="Genomic_DNA"/>
</dbReference>
<reference evidence="2" key="4">
    <citation type="submission" date="2020-04" db="EMBL/GenBank/DDBJ databases">
        <authorList>
            <person name="Brown S."/>
        </authorList>
    </citation>
    <scope>NUCLEOTIDE SEQUENCE</scope>
    <source>
        <strain evidence="2">DJ015</strain>
    </source>
</reference>
<name>A0A0B5QIQ9_CLOBE</name>
<evidence type="ECO:0000313" key="6">
    <source>
        <dbReference type="Proteomes" id="UP000031866"/>
    </source>
</evidence>
<organism evidence="1 6">
    <name type="scientific">Clostridium beijerinckii</name>
    <name type="common">Clostridium MP</name>
    <dbReference type="NCBI Taxonomy" id="1520"/>
    <lineage>
        <taxon>Bacteria</taxon>
        <taxon>Bacillati</taxon>
        <taxon>Bacillota</taxon>
        <taxon>Clostridia</taxon>
        <taxon>Eubacteriales</taxon>
        <taxon>Clostridiaceae</taxon>
        <taxon>Clostridium</taxon>
    </lineage>
</organism>
<dbReference type="EMBL" id="CP010086">
    <property type="protein sequence ID" value="AJH02260.1"/>
    <property type="molecule type" value="Genomic_DNA"/>
</dbReference>
<dbReference type="Proteomes" id="UP000822184">
    <property type="component" value="Unassembled WGS sequence"/>
</dbReference>
<evidence type="ECO:0008006" key="8">
    <source>
        <dbReference type="Google" id="ProtNLM"/>
    </source>
</evidence>
<dbReference type="AlphaFoldDB" id="A0A0B5QIQ9"/>
<reference evidence="1" key="2">
    <citation type="submission" date="2016-02" db="EMBL/GenBank/DDBJ databases">
        <title>Genome sequence of Clostridium beijerinckii strain 59B.</title>
        <authorList>
            <person name="Little G.T."/>
            <person name="Minton N.P."/>
        </authorList>
    </citation>
    <scope>NUCLEOTIDE SEQUENCE</scope>
    <source>
        <strain evidence="1">NCIMB 14988</strain>
    </source>
</reference>
<evidence type="ECO:0000313" key="5">
    <source>
        <dbReference type="EMBL" id="OOP70495.1"/>
    </source>
</evidence>
<dbReference type="Proteomes" id="UP000821656">
    <property type="component" value="Unassembled WGS sequence"/>
</dbReference>
<dbReference type="Proteomes" id="UP000190959">
    <property type="component" value="Unassembled WGS sequence"/>
</dbReference>
<accession>A0A0B5QIQ9</accession>
<evidence type="ECO:0000313" key="3">
    <source>
        <dbReference type="EMBL" id="NRV09038.1"/>
    </source>
</evidence>
<dbReference type="EMBL" id="JABSXK010000001">
    <property type="protein sequence ID" value="NRV09038.1"/>
    <property type="molecule type" value="Genomic_DNA"/>
</dbReference>
<evidence type="ECO:0000313" key="2">
    <source>
        <dbReference type="EMBL" id="MBC2476380.1"/>
    </source>
</evidence>
<dbReference type="GeneID" id="66348040"/>
<dbReference type="RefSeq" id="WP_017213159.1">
    <property type="nucleotide sequence ID" value="NZ_BKAK01000074.1"/>
</dbReference>
<gene>
    <name evidence="4" type="ORF">BCD95_000264</name>
    <name evidence="5" type="ORF">CBEIBR21_26035</name>
    <name evidence="3" type="ORF">DFH45_002001</name>
    <name evidence="2" type="ORF">HGI39_17050</name>
    <name evidence="1" type="ORF">LF65_05758</name>
</gene>
<reference evidence="5 7" key="3">
    <citation type="submission" date="2017-02" db="EMBL/GenBank/DDBJ databases">
        <title>Genome sequence of Clostridium beijerinckii Br21.</title>
        <authorList>
            <person name="Fonseca B.C."/>
            <person name="Guazzaroni M.E."/>
            <person name="Riano-Pachon D.M."/>
            <person name="Reginatto V."/>
        </authorList>
    </citation>
    <scope>NUCLEOTIDE SEQUENCE [LARGE SCALE GENOMIC DNA]</scope>
    <source>
        <strain evidence="5 7">Br21</strain>
    </source>
</reference>
<sequence length="112" mass="13249">MKDNFLVYNNCLISPKEFINSVLSLELEEQLPTCELEESSDFYYINVDSFYDSKHILEISYKNHFLILKIMFNNNSKEFLFQRIFYLSKVDVSNILLHDNKSSLKLIIPKAV</sequence>
<reference evidence="6" key="1">
    <citation type="submission" date="2014-12" db="EMBL/GenBank/DDBJ databases">
        <title>Genome sequence of Clostridium beijerinckii strain 59B.</title>
        <authorList>
            <person name="Little G.T."/>
            <person name="Minton N.P."/>
        </authorList>
    </citation>
    <scope>NUCLEOTIDE SEQUENCE [LARGE SCALE GENOMIC DNA]</scope>
    <source>
        <strain evidence="6">59B</strain>
    </source>
</reference>
<proteinExistence type="predicted"/>
<dbReference type="Proteomes" id="UP000031866">
    <property type="component" value="Chromosome"/>
</dbReference>
<evidence type="ECO:0000313" key="7">
    <source>
        <dbReference type="Proteomes" id="UP000190959"/>
    </source>
</evidence>
<reference evidence="2" key="6">
    <citation type="journal article" date="2022" name="Nat. Biotechnol.">
        <title>Carbon-negative production of acetone and isopropanol by gas fermentation at industrial pilot scale.</title>
        <authorList>
            <person name="Liew F.E."/>
            <person name="Nogle R."/>
            <person name="Abdalla T."/>
            <person name="Rasor B.J."/>
            <person name="Canter C."/>
            <person name="Jensen R.O."/>
            <person name="Wang L."/>
            <person name="Strutz J."/>
            <person name="Chirania P."/>
            <person name="De Tissera S."/>
            <person name="Mueller A.P."/>
            <person name="Ruan Z."/>
            <person name="Gao A."/>
            <person name="Tran L."/>
            <person name="Engle N.L."/>
            <person name="Bromley J.C."/>
            <person name="Daniell J."/>
            <person name="Conrado R."/>
            <person name="Tschaplinski T.J."/>
            <person name="Giannone R.J."/>
            <person name="Hettich R.L."/>
            <person name="Karim A.S."/>
            <person name="Simpson S.D."/>
            <person name="Brown S.D."/>
            <person name="Leang C."/>
            <person name="Jewett M.C."/>
            <person name="Kopke M."/>
        </authorList>
    </citation>
    <scope>NUCLEOTIDE SEQUENCE</scope>
    <source>
        <strain evidence="2">DJ015</strain>
    </source>
</reference>
<dbReference type="KEGG" id="cbei:LF65_05758"/>
<evidence type="ECO:0000313" key="1">
    <source>
        <dbReference type="EMBL" id="AJH02260.1"/>
    </source>
</evidence>
<dbReference type="EMBL" id="JABAGV010000050">
    <property type="protein sequence ID" value="MBC2476380.1"/>
    <property type="molecule type" value="Genomic_DNA"/>
</dbReference>